<dbReference type="Pfam" id="PF25275">
    <property type="entry name" value="Golvesin_C"/>
    <property type="match status" value="4"/>
</dbReference>
<keyword evidence="2" id="KW-0732">Signal</keyword>
<proteinExistence type="predicted"/>
<evidence type="ECO:0000259" key="3">
    <source>
        <dbReference type="Pfam" id="PF25275"/>
    </source>
</evidence>
<feature type="compositionally biased region" description="Basic and acidic residues" evidence="1">
    <location>
        <begin position="574"/>
        <end position="591"/>
    </location>
</feature>
<feature type="domain" description="Golvesin/Xly CBD-like" evidence="3">
    <location>
        <begin position="1939"/>
        <end position="2058"/>
    </location>
</feature>
<comment type="caution">
    <text evidence="4">The sequence shown here is derived from an EMBL/GenBank/DDBJ whole genome shotgun (WGS) entry which is preliminary data.</text>
</comment>
<evidence type="ECO:0000256" key="1">
    <source>
        <dbReference type="SAM" id="MobiDB-lite"/>
    </source>
</evidence>
<feature type="chain" id="PRO_5043453223" description="Golvesin/Xly CBD-like domain-containing protein" evidence="2">
    <location>
        <begin position="30"/>
        <end position="2391"/>
    </location>
</feature>
<dbReference type="Proteomes" id="UP000613768">
    <property type="component" value="Unassembled WGS sequence"/>
</dbReference>
<dbReference type="InterPro" id="IPR015919">
    <property type="entry name" value="Cadherin-like_sf"/>
</dbReference>
<feature type="domain" description="Golvesin/Xly CBD-like" evidence="3">
    <location>
        <begin position="2261"/>
        <end position="2382"/>
    </location>
</feature>
<evidence type="ECO:0000256" key="2">
    <source>
        <dbReference type="SAM" id="SignalP"/>
    </source>
</evidence>
<feature type="region of interest" description="Disordered" evidence="1">
    <location>
        <begin position="537"/>
        <end position="591"/>
    </location>
</feature>
<feature type="domain" description="Golvesin/Xly CBD-like" evidence="3">
    <location>
        <begin position="2157"/>
        <end position="2248"/>
    </location>
</feature>
<dbReference type="EMBL" id="JACYTR010000090">
    <property type="protein sequence ID" value="MBD8528170.1"/>
    <property type="molecule type" value="Genomic_DNA"/>
</dbReference>
<keyword evidence="5" id="KW-1185">Reference proteome</keyword>
<organism evidence="4 5">
    <name type="scientific">Pseudomarimonas arenosa</name>
    <dbReference type="NCBI Taxonomy" id="2774145"/>
    <lineage>
        <taxon>Bacteria</taxon>
        <taxon>Pseudomonadati</taxon>
        <taxon>Pseudomonadota</taxon>
        <taxon>Gammaproteobacteria</taxon>
        <taxon>Lysobacterales</taxon>
        <taxon>Lysobacteraceae</taxon>
        <taxon>Pseudomarimonas</taxon>
    </lineage>
</organism>
<feature type="compositionally biased region" description="Acidic residues" evidence="1">
    <location>
        <begin position="544"/>
        <end position="553"/>
    </location>
</feature>
<accession>A0AAW3ZRK2</accession>
<feature type="domain" description="Golvesin/Xly CBD-like" evidence="3">
    <location>
        <begin position="2065"/>
        <end position="2153"/>
    </location>
</feature>
<name>A0AAW3ZRK2_9GAMM</name>
<sequence>MHTSFSRLGNWAIAAAAALGLQFAPAGQAQDIVCAVVKIEIRQELTLERQAFEAKMKISNGLDTLALENVDINVTFEDEAGNSVLASSNPNDTDAKFFIRLDSMQGIDDVSGAGRIAPKGVAEITWLIIPAQGAGGSSAAGVRYGVGATLNYRFGGAAEQVVVAPDVIRVKPMPLLTLDYFLPHDVFADDPLTSEQEVVEPFDLGVRVTNSGAGSAKALKIESAQPRIVENRQGLLIDFQLLSSQVDDRPVQNTLLADFGDIGPGNAKSARWQMTSSLSGTFVSFDAEYVHSDALGGALTSLLAQVNTHTLIRNVRNDLPGRDSVRDFLAKDGEAVRLYESEGGDADVQDLSSNASLSSMGTVDGQKRYRLRMPAHNGLAFVRVADPNAGSSGNYTAWRSDGKRLEAANAWRLRTLTNGGVEQRFVAVFDSNSTGDYELRFDGSSANQPPILEFSTSVVVEAGSTLNHEIRALDGDGDTVVISAVNLPDGALLTPVGNNQTLLSWTPSPQQVGEFNVIIRAADGTVVTSRDLQIVVQPPAGADSDGDGMDDDWEREHFGDLSRDGTGDFDQDSATDKQEFDHGGDPTWEDRPARIQSLLPQPNATVSQSPLAFAFENASHATQAEVEYQIEVLDAESPQVPLAQMAVAEQPIETMADLALALEEGHYLWRVGAHDGASPGDWTYGRFRFDDQGEVGVQCRAGYPEAGQVVADGRPRLSLLSQAKLPGRKLEVRFEVSNHEDFVTSLALSPWIAMSEGGETSWRVFPALPEGSSLHWRAVIRDGQEIALTCESVEFQYQSTSQIPAAIEIQASRAEAMAPRIELNAQQGGPHAGNYRVELDASPTFDSPALQTHQEVPDENGRFVWQPSVQNGGPLWVRARAESGGLAGPWSSLQLAASFDAQTASPPVALSPRDGTWVPTRWPALTVFDTPGAGEVWVEVLQSPTDTTALMRVRASGGLALLPSVLQDRQRYWWRARKEHGAALGPWSTVQSFFVIDDELNTAASFEWIGLDDDAQLRPGSVTLSWLSDDLDADAQVSIFRDTDASGADGVAIVENLSVRDVRSFDWDTSALDGESLYVYAVVADAVHSQTIYADGKLSFRTPGVAIEMVDAAASEDGDAATLTVALTAKPTHQVILPLGVDDTTELAVAPAELVFDADNWQVPQTVTLTGQDDSLVDGNQQVRFLWGPAESDDAGYSGLQGGQDGLVNADNDAAGIILQASTVPVVVSEEGGSASLSLRLSTRPTHPVTLHLSSSDVTEAEVAPLTATFTAENWDETQVVVLAGVDDPEIDGDISLQFGVSRIETDDAAYAQLAPVLLSAVNLDDEQVGLEVVPGTIEVDESGAQQIIQVRLNARPTSEVVVRLGSQPAGVVELSDLSLQFDRDNWNQAQALVVTGLDDGEPTGDRAFELRFGPVESQDQRFAALSPLLVPGVNRARLAAGGMQVGQEQATHWQPGMARRVPLAQVFATAPAVFPTWVSDDSRPFALRVIAVTPQYFDVVLLRPDGDESSLSHGRLSFLAAEYGDRRLPDGRRILIGKVASSQALPNAQGAWRSVDFGAPFASVPMVLTQLQSLNNRSNGSSLSTSPWLTAVADAATASGVQVAMERSETTSGVLAEESLAFLAVEGGAQGVFDAEGLALEYESQRLVASVAGIQSGCAALPHGRDRDQSPLVFAAKSDRLSNDGGWARVCQENRSHARLAIDEDAEGDAEREQEPSGVSALAFSHAFTTQLQPSQVGVLVDRRFGLRLFEDGHGAAVGVRLSTAPEAPIAIPVSLSASSGLALSTSSLTFDAENWSDVQWIRVDAVGEVTESQTSVQLQLGSPTGDDQRFALRGSQSIELEVLQSGTWRHTFDNVAPLFSAVGAWKASTAVSGYLGSNYLAHVANGESPDSIVIDNSASGFSTTGQWTASTAVSGYIGANYLFKLPGDPQETALMDDSRAEFTGTWGNSTSVAGYFGSGYRTAAKGDGSLRAKWPLSAVPAGEYRVLARWTAHSNRADNAPFSVSHVGGVDTVRVNQKIDGAKWVSLGTYQLDSNSFVELSNAANGYVIADAVKIVAVDAPPNQAAWQANLPTAGEYEVFARWTAHQNRATDAVYAVEHAAGVTRVVVNQTQTGATWVSLGRFDFSTAVPARVSLSDQADSYVIADAVRFVPENGGRNRAQWQLQDLRLGQYDVYGRWTAHSNRASNAAYRLQGLRGSLMAIVDQRTDGARWNSLGTVTLSRDYPGSVELSDQANGYVIADAVRVQDRSLAGPYGSQLVDDTQGTTVGTWSNSTSAAGYFDQGYRAAPAGTGSARFEWRLAAATEGEYRVYARWTSGKNRASNAPYAISHVEGDSVIRVDQKVGGGRWVLLGTYRLDAQSRIVLADDANGYVIADAIRVEPAHYPQPAN</sequence>
<gene>
    <name evidence="4" type="ORF">IFO71_20670</name>
</gene>
<dbReference type="GO" id="GO:0005509">
    <property type="term" value="F:calcium ion binding"/>
    <property type="evidence" value="ECO:0007669"/>
    <property type="project" value="InterPro"/>
</dbReference>
<dbReference type="SUPFAM" id="SSF49313">
    <property type="entry name" value="Cadherin-like"/>
    <property type="match status" value="1"/>
</dbReference>
<feature type="compositionally biased region" description="Basic and acidic residues" evidence="1">
    <location>
        <begin position="554"/>
        <end position="566"/>
    </location>
</feature>
<evidence type="ECO:0000313" key="4">
    <source>
        <dbReference type="EMBL" id="MBD8528170.1"/>
    </source>
</evidence>
<dbReference type="GO" id="GO:0016020">
    <property type="term" value="C:membrane"/>
    <property type="evidence" value="ECO:0007669"/>
    <property type="project" value="InterPro"/>
</dbReference>
<protein>
    <recommendedName>
        <fullName evidence="3">Golvesin/Xly CBD-like domain-containing protein</fullName>
    </recommendedName>
</protein>
<feature type="signal peptide" evidence="2">
    <location>
        <begin position="1"/>
        <end position="29"/>
    </location>
</feature>
<dbReference type="InterPro" id="IPR013783">
    <property type="entry name" value="Ig-like_fold"/>
</dbReference>
<evidence type="ECO:0000313" key="5">
    <source>
        <dbReference type="Proteomes" id="UP000613768"/>
    </source>
</evidence>
<dbReference type="InterPro" id="IPR033803">
    <property type="entry name" value="CBD-like_Golvesin-Xly"/>
</dbReference>
<reference evidence="4 5" key="1">
    <citation type="submission" date="2020-09" db="EMBL/GenBank/DDBJ databases">
        <title>Pseudoxanthomonas sp. CAU 1598 isolated from sand of Yaerae Beach.</title>
        <authorList>
            <person name="Kim W."/>
        </authorList>
    </citation>
    <scope>NUCLEOTIDE SEQUENCE [LARGE SCALE GENOMIC DNA]</scope>
    <source>
        <strain evidence="4 5">CAU 1598</strain>
    </source>
</reference>
<dbReference type="Gene3D" id="2.60.40.10">
    <property type="entry name" value="Immunoglobulins"/>
    <property type="match status" value="3"/>
</dbReference>